<feature type="transmembrane region" description="Helical" evidence="1">
    <location>
        <begin position="30"/>
        <end position="54"/>
    </location>
</feature>
<keyword evidence="3" id="KW-1185">Reference proteome</keyword>
<proteinExistence type="predicted"/>
<protein>
    <submittedName>
        <fullName evidence="2">Uncharacterized protein</fullName>
    </submittedName>
</protein>
<feature type="transmembrane region" description="Helical" evidence="1">
    <location>
        <begin position="5"/>
        <end position="24"/>
    </location>
</feature>
<organism evidence="2 3">
    <name type="scientific">Psychrobacillus faecigallinarum</name>
    <dbReference type="NCBI Taxonomy" id="2762235"/>
    <lineage>
        <taxon>Bacteria</taxon>
        <taxon>Bacillati</taxon>
        <taxon>Bacillota</taxon>
        <taxon>Bacilli</taxon>
        <taxon>Bacillales</taxon>
        <taxon>Bacillaceae</taxon>
        <taxon>Psychrobacillus</taxon>
    </lineage>
</organism>
<name>A0ABR8R4S7_9BACI</name>
<gene>
    <name evidence="2" type="ORF">H9650_00985</name>
</gene>
<dbReference type="Proteomes" id="UP000640786">
    <property type="component" value="Unassembled WGS sequence"/>
</dbReference>
<sequence length="98" mass="10973">MAGSILFNCWVALLAFSCYFLFSYPFVEGIVILIPSLICALLFFILAFFGRAAISYVLEDKTKKVEEEVLLSQNTSSSPIDSSKEYANIIKNMLNNES</sequence>
<evidence type="ECO:0000313" key="3">
    <source>
        <dbReference type="Proteomes" id="UP000640786"/>
    </source>
</evidence>
<evidence type="ECO:0000256" key="1">
    <source>
        <dbReference type="SAM" id="Phobius"/>
    </source>
</evidence>
<keyword evidence="1" id="KW-1133">Transmembrane helix</keyword>
<dbReference type="EMBL" id="JACSQO010000001">
    <property type="protein sequence ID" value="MBD7942672.1"/>
    <property type="molecule type" value="Genomic_DNA"/>
</dbReference>
<reference evidence="2 3" key="1">
    <citation type="submission" date="2020-08" db="EMBL/GenBank/DDBJ databases">
        <title>A Genomic Blueprint of the Chicken Gut Microbiome.</title>
        <authorList>
            <person name="Gilroy R."/>
            <person name="Ravi A."/>
            <person name="Getino M."/>
            <person name="Pursley I."/>
            <person name="Horton D.L."/>
            <person name="Alikhan N.-F."/>
            <person name="Baker D."/>
            <person name="Gharbi K."/>
            <person name="Hall N."/>
            <person name="Watson M."/>
            <person name="Adriaenssens E.M."/>
            <person name="Foster-Nyarko E."/>
            <person name="Jarju S."/>
            <person name="Secka A."/>
            <person name="Antonio M."/>
            <person name="Oren A."/>
            <person name="Chaudhuri R."/>
            <person name="La Ragione R.M."/>
            <person name="Hildebrand F."/>
            <person name="Pallen M.J."/>
        </authorList>
    </citation>
    <scope>NUCLEOTIDE SEQUENCE [LARGE SCALE GENOMIC DNA]</scope>
    <source>
        <strain evidence="2 3">Sa2BUA9</strain>
    </source>
</reference>
<accession>A0ABR8R4S7</accession>
<keyword evidence="1" id="KW-0472">Membrane</keyword>
<keyword evidence="1" id="KW-0812">Transmembrane</keyword>
<comment type="caution">
    <text evidence="2">The sequence shown here is derived from an EMBL/GenBank/DDBJ whole genome shotgun (WGS) entry which is preliminary data.</text>
</comment>
<evidence type="ECO:0000313" key="2">
    <source>
        <dbReference type="EMBL" id="MBD7942672.1"/>
    </source>
</evidence>